<dbReference type="CDD" id="cd18095">
    <property type="entry name" value="SpoU-like_rRNA-MTase"/>
    <property type="match status" value="1"/>
</dbReference>
<organism evidence="5 6">
    <name type="scientific">Coprococcus hominis</name>
    <name type="common">ex Liu et al. 2022</name>
    <dbReference type="NCBI Taxonomy" id="2763039"/>
    <lineage>
        <taxon>Bacteria</taxon>
        <taxon>Bacillati</taxon>
        <taxon>Bacillota</taxon>
        <taxon>Clostridia</taxon>
        <taxon>Lachnospirales</taxon>
        <taxon>Lachnospiraceae</taxon>
        <taxon>Coprococcus</taxon>
    </lineage>
</organism>
<dbReference type="PANTHER" id="PTHR43191:SF2">
    <property type="entry name" value="RRNA METHYLTRANSFERASE 3, MITOCHONDRIAL"/>
    <property type="match status" value="1"/>
</dbReference>
<feature type="domain" description="RNA 2-O ribose methyltransferase substrate binding" evidence="4">
    <location>
        <begin position="32"/>
        <end position="106"/>
    </location>
</feature>
<dbReference type="SMART" id="SM00967">
    <property type="entry name" value="SpoU_sub_bind"/>
    <property type="match status" value="1"/>
</dbReference>
<dbReference type="InterPro" id="IPR004441">
    <property type="entry name" value="rRNA_MeTrfase_TrmH"/>
</dbReference>
<accession>A0A8I0AN08</accession>
<comment type="similarity">
    <text evidence="1">Belongs to the class IV-like SAM-binding methyltransferase superfamily. RNA methyltransferase TrmH family.</text>
</comment>
<evidence type="ECO:0000256" key="2">
    <source>
        <dbReference type="ARBA" id="ARBA00022603"/>
    </source>
</evidence>
<dbReference type="GO" id="GO:0003723">
    <property type="term" value="F:RNA binding"/>
    <property type="evidence" value="ECO:0007669"/>
    <property type="project" value="InterPro"/>
</dbReference>
<dbReference type="GO" id="GO:0005737">
    <property type="term" value="C:cytoplasm"/>
    <property type="evidence" value="ECO:0007669"/>
    <property type="project" value="UniProtKB-ARBA"/>
</dbReference>
<evidence type="ECO:0000256" key="1">
    <source>
        <dbReference type="ARBA" id="ARBA00007228"/>
    </source>
</evidence>
<name>A0A8I0AN08_9FIRM</name>
<dbReference type="PANTHER" id="PTHR43191">
    <property type="entry name" value="RRNA METHYLTRANSFERASE 3"/>
    <property type="match status" value="1"/>
</dbReference>
<protein>
    <submittedName>
        <fullName evidence="5">23S rRNA (Guanosine(2251)-2'-O)-methyltransferase RlmB</fullName>
    </submittedName>
</protein>
<dbReference type="InterPro" id="IPR029026">
    <property type="entry name" value="tRNA_m1G_MTases_N"/>
</dbReference>
<dbReference type="NCBIfam" id="TIGR00186">
    <property type="entry name" value="rRNA_methyl_3"/>
    <property type="match status" value="1"/>
</dbReference>
<dbReference type="InterPro" id="IPR053888">
    <property type="entry name" value="MRM3-like_sub_bind"/>
</dbReference>
<proteinExistence type="inferred from homology"/>
<evidence type="ECO:0000256" key="3">
    <source>
        <dbReference type="ARBA" id="ARBA00022679"/>
    </source>
</evidence>
<evidence type="ECO:0000259" key="4">
    <source>
        <dbReference type="SMART" id="SM00967"/>
    </source>
</evidence>
<dbReference type="SUPFAM" id="SSF75217">
    <property type="entry name" value="alpha/beta knot"/>
    <property type="match status" value="1"/>
</dbReference>
<keyword evidence="6" id="KW-1185">Reference proteome</keyword>
<dbReference type="InterPro" id="IPR029064">
    <property type="entry name" value="Ribosomal_eL30-like_sf"/>
</dbReference>
<dbReference type="AlphaFoldDB" id="A0A8I0AN08"/>
<evidence type="ECO:0000313" key="5">
    <source>
        <dbReference type="EMBL" id="MBC5663486.1"/>
    </source>
</evidence>
<dbReference type="Proteomes" id="UP000615234">
    <property type="component" value="Unassembled WGS sequence"/>
</dbReference>
<dbReference type="EMBL" id="JACOOX010000006">
    <property type="protein sequence ID" value="MBC5663486.1"/>
    <property type="molecule type" value="Genomic_DNA"/>
</dbReference>
<dbReference type="GO" id="GO:0032259">
    <property type="term" value="P:methylation"/>
    <property type="evidence" value="ECO:0007669"/>
    <property type="project" value="UniProtKB-KW"/>
</dbReference>
<sequence length="268" mass="29686">MEIITANSNPKIKNINKLNKNAAFRKEEQVFIVEGSRMFRELPVDRVKQVFVSETAYRKYEAELSVKGITEQDGRLVVVSDSVFQSMSQTKTPQGLLAVVDRYHYTMDDLISVMAKHEGGNTFLVLESIQDPGNLGTIVRTAEAADVTGIIIGGDSCDIYNPKVVRSTMGTIFRVPFVYVDDLMGTVDRLKEHGIVVYGAHLDGQNLYAGKLEKNNAFLIGNEGNGLTYELSAKADRLIRIPMAGQVESLNAAISATLLAYEAYRQRK</sequence>
<dbReference type="GO" id="GO:0006396">
    <property type="term" value="P:RNA processing"/>
    <property type="evidence" value="ECO:0007669"/>
    <property type="project" value="InterPro"/>
</dbReference>
<dbReference type="GO" id="GO:0008173">
    <property type="term" value="F:RNA methyltransferase activity"/>
    <property type="evidence" value="ECO:0007669"/>
    <property type="project" value="InterPro"/>
</dbReference>
<keyword evidence="2 5" id="KW-0489">Methyltransferase</keyword>
<gene>
    <name evidence="5" type="primary">rlmB</name>
    <name evidence="5" type="ORF">H8S09_11495</name>
</gene>
<dbReference type="Gene3D" id="3.40.1280.10">
    <property type="match status" value="1"/>
</dbReference>
<dbReference type="InterPro" id="IPR029028">
    <property type="entry name" value="Alpha/beta_knot_MTases"/>
</dbReference>
<keyword evidence="3 5" id="KW-0808">Transferase</keyword>
<evidence type="ECO:0000313" key="6">
    <source>
        <dbReference type="Proteomes" id="UP000615234"/>
    </source>
</evidence>
<dbReference type="SUPFAM" id="SSF55315">
    <property type="entry name" value="L30e-like"/>
    <property type="match status" value="1"/>
</dbReference>
<dbReference type="InterPro" id="IPR013123">
    <property type="entry name" value="SpoU_subst-bd"/>
</dbReference>
<dbReference type="Pfam" id="PF22435">
    <property type="entry name" value="MRM3-like_sub_bind"/>
    <property type="match status" value="1"/>
</dbReference>
<comment type="caution">
    <text evidence="5">The sequence shown here is derived from an EMBL/GenBank/DDBJ whole genome shotgun (WGS) entry which is preliminary data.</text>
</comment>
<dbReference type="InterPro" id="IPR051259">
    <property type="entry name" value="rRNA_Methyltransferase"/>
</dbReference>
<dbReference type="InterPro" id="IPR001537">
    <property type="entry name" value="SpoU_MeTrfase"/>
</dbReference>
<reference evidence="5 6" key="1">
    <citation type="submission" date="2020-08" db="EMBL/GenBank/DDBJ databases">
        <title>Genome public.</title>
        <authorList>
            <person name="Liu C."/>
            <person name="Sun Q."/>
        </authorList>
    </citation>
    <scope>NUCLEOTIDE SEQUENCE [LARGE SCALE GENOMIC DNA]</scope>
    <source>
        <strain evidence="5 6">NSJ-10</strain>
    </source>
</reference>
<dbReference type="Gene3D" id="3.30.1330.30">
    <property type="match status" value="1"/>
</dbReference>
<dbReference type="Pfam" id="PF00588">
    <property type="entry name" value="SpoU_methylase"/>
    <property type="match status" value="1"/>
</dbReference>